<keyword evidence="1" id="KW-0249">Electron transport</keyword>
<feature type="transmembrane region" description="Helical" evidence="2">
    <location>
        <begin position="291"/>
        <end position="314"/>
    </location>
</feature>
<keyword evidence="6" id="KW-1185">Reference proteome</keyword>
<protein>
    <submittedName>
        <fullName evidence="5">Cbb3-type cytochrome c oxidase subunit I</fullName>
    </submittedName>
</protein>
<dbReference type="InterPro" id="IPR023616">
    <property type="entry name" value="Cyt_c_oxase-like_su1_dom"/>
</dbReference>
<feature type="transmembrane region" description="Helical" evidence="2">
    <location>
        <begin position="50"/>
        <end position="71"/>
    </location>
</feature>
<dbReference type="Proteomes" id="UP001107960">
    <property type="component" value="Unassembled WGS sequence"/>
</dbReference>
<dbReference type="Pfam" id="PF00115">
    <property type="entry name" value="COX1"/>
    <property type="match status" value="1"/>
</dbReference>
<feature type="transmembrane region" description="Helical" evidence="2">
    <location>
        <begin position="114"/>
        <end position="132"/>
    </location>
</feature>
<dbReference type="GO" id="GO:0009060">
    <property type="term" value="P:aerobic respiration"/>
    <property type="evidence" value="ECO:0007669"/>
    <property type="project" value="InterPro"/>
</dbReference>
<feature type="transmembrane region" description="Helical" evidence="2">
    <location>
        <begin position="358"/>
        <end position="382"/>
    </location>
</feature>
<dbReference type="GO" id="GO:0020037">
    <property type="term" value="F:heme binding"/>
    <property type="evidence" value="ECO:0007669"/>
    <property type="project" value="InterPro"/>
</dbReference>
<dbReference type="InterPro" id="IPR000883">
    <property type="entry name" value="Cyt_C_Oxase_1"/>
</dbReference>
<dbReference type="EMBL" id="JACXXP010000029">
    <property type="protein sequence ID" value="MBD3906342.1"/>
    <property type="molecule type" value="Genomic_DNA"/>
</dbReference>
<feature type="domain" description="Cytochrome oxidase subunit I profile" evidence="3">
    <location>
        <begin position="183"/>
        <end position="380"/>
    </location>
</feature>
<dbReference type="Proteomes" id="UP000603715">
    <property type="component" value="Unassembled WGS sequence"/>
</dbReference>
<accession>A0A9Q3UU92</accession>
<evidence type="ECO:0000256" key="1">
    <source>
        <dbReference type="ARBA" id="ARBA00022660"/>
    </source>
</evidence>
<feature type="transmembrane region" description="Helical" evidence="2">
    <location>
        <begin position="326"/>
        <end position="346"/>
    </location>
</feature>
<name>A0A9Q3UU92_9FLAO</name>
<comment type="caution">
    <text evidence="5">The sequence shown here is derived from an EMBL/GenBank/DDBJ whole genome shotgun (WGS) entry which is preliminary data.</text>
</comment>
<evidence type="ECO:0000313" key="4">
    <source>
        <dbReference type="EMBL" id="MBD3906342.1"/>
    </source>
</evidence>
<reference evidence="5" key="1">
    <citation type="submission" date="2021-11" db="EMBL/GenBank/DDBJ databases">
        <title>Description of novel Chryseobacterium species.</title>
        <authorList>
            <person name="Saticioglu I.B."/>
            <person name="Ay H."/>
            <person name="Altun S."/>
            <person name="Duman M."/>
        </authorList>
    </citation>
    <scope>NUCLEOTIDE SEQUENCE</scope>
    <source>
        <strain evidence="5">C-39</strain>
    </source>
</reference>
<keyword evidence="2" id="KW-1133">Transmembrane helix</keyword>
<evidence type="ECO:0000256" key="2">
    <source>
        <dbReference type="SAM" id="Phobius"/>
    </source>
</evidence>
<proteinExistence type="predicted"/>
<feature type="transmembrane region" description="Helical" evidence="2">
    <location>
        <begin position="187"/>
        <end position="205"/>
    </location>
</feature>
<dbReference type="GO" id="GO:0004129">
    <property type="term" value="F:cytochrome-c oxidase activity"/>
    <property type="evidence" value="ECO:0007669"/>
    <property type="project" value="InterPro"/>
</dbReference>
<reference evidence="4" key="3">
    <citation type="submission" date="2024-05" db="EMBL/GenBank/DDBJ databases">
        <title>Description of novel Chryseobacterium sp. strain C-2.</title>
        <authorList>
            <person name="Saticioglu I.B."/>
        </authorList>
    </citation>
    <scope>NUCLEOTIDE SEQUENCE</scope>
    <source>
        <strain evidence="4">C-2</strain>
    </source>
</reference>
<dbReference type="PROSITE" id="PS50855">
    <property type="entry name" value="COX1"/>
    <property type="match status" value="1"/>
</dbReference>
<keyword evidence="1" id="KW-0813">Transport</keyword>
<dbReference type="EMBL" id="JAJJML010000001">
    <property type="protein sequence ID" value="MCC9033110.1"/>
    <property type="molecule type" value="Genomic_DNA"/>
</dbReference>
<feature type="transmembrane region" description="Helical" evidence="2">
    <location>
        <begin position="406"/>
        <end position="429"/>
    </location>
</feature>
<feature type="transmembrane region" description="Helical" evidence="2">
    <location>
        <begin position="247"/>
        <end position="270"/>
    </location>
</feature>
<keyword evidence="2" id="KW-0472">Membrane</keyword>
<feature type="transmembrane region" description="Helical" evidence="2">
    <location>
        <begin position="217"/>
        <end position="235"/>
    </location>
</feature>
<keyword evidence="1" id="KW-0679">Respiratory chain</keyword>
<dbReference type="AlphaFoldDB" id="A0A9Q3UU92"/>
<evidence type="ECO:0000313" key="5">
    <source>
        <dbReference type="EMBL" id="MCC9033110.1"/>
    </source>
</evidence>
<evidence type="ECO:0000259" key="3">
    <source>
        <dbReference type="PROSITE" id="PS50855"/>
    </source>
</evidence>
<sequence length="448" mass="52804">MKNSTYPLYYILVGLLSLALCLLVGLLSGVQYVIPDFIKENLPFTVLRPLHTLFALSWIFMAAIGGIFWYIQNDKVNPVIMKWQFWIFFITGILIVISYLFKKFEGKEYLEFPHGFYIPILLGWILFGIYYFRVMWRNFSKWPVYYWMWGTGILLMIFHFTEAHLWILPYFRENYIQNLTMQWKSGGAYVGAWNMLVYGSSMYIMEKSSENDFYSRSKTAFFFFFLGLINVMFNWAHHVYAVPNSSWIRYAAYLVSMTEWIILLRIIYLWKKNLANEKKIFYSSSYSFMMLSELWIFINLFLAILLSIPALNLFTHGTHITVAHSMGTIIGINTTILLSSICFILDKIKAISNNTKRYIVIGTKIFNLSFICFFITLLVMGVERSKWIYFSENILFSQFYNGNKHLHILFGIFGLGLLLGMYIIIYQLIKLIIHIILKKVALDYNLLN</sequence>
<dbReference type="SUPFAM" id="SSF81442">
    <property type="entry name" value="Cytochrome c oxidase subunit I-like"/>
    <property type="match status" value="1"/>
</dbReference>
<gene>
    <name evidence="4" type="ORF">IEW27_17305</name>
    <name evidence="5" type="ORF">LNP80_02415</name>
</gene>
<dbReference type="InterPro" id="IPR036927">
    <property type="entry name" value="Cyt_c_oxase-like_su1_sf"/>
</dbReference>
<keyword evidence="2" id="KW-0812">Transmembrane</keyword>
<organism evidence="5 7">
    <name type="scientific">Chryseobacterium muglaense</name>
    <dbReference type="NCBI Taxonomy" id="2893752"/>
    <lineage>
        <taxon>Bacteria</taxon>
        <taxon>Pseudomonadati</taxon>
        <taxon>Bacteroidota</taxon>
        <taxon>Flavobacteriia</taxon>
        <taxon>Flavobacteriales</taxon>
        <taxon>Weeksellaceae</taxon>
        <taxon>Chryseobacterium group</taxon>
        <taxon>Chryseobacterium</taxon>
    </lineage>
</organism>
<feature type="transmembrane region" description="Helical" evidence="2">
    <location>
        <begin position="83"/>
        <end position="102"/>
    </location>
</feature>
<dbReference type="GO" id="GO:0016020">
    <property type="term" value="C:membrane"/>
    <property type="evidence" value="ECO:0007669"/>
    <property type="project" value="InterPro"/>
</dbReference>
<dbReference type="RefSeq" id="WP_191180755.1">
    <property type="nucleotide sequence ID" value="NZ_JACXXP010000029.1"/>
</dbReference>
<feature type="transmembrane region" description="Helical" evidence="2">
    <location>
        <begin position="7"/>
        <end position="30"/>
    </location>
</feature>
<evidence type="ECO:0000313" key="7">
    <source>
        <dbReference type="Proteomes" id="UP001107960"/>
    </source>
</evidence>
<reference evidence="6" key="2">
    <citation type="submission" date="2023-07" db="EMBL/GenBank/DDBJ databases">
        <title>Description of novel Chryseobacterium sp. strain C-2.</title>
        <authorList>
            <person name="Saticioglu I.B."/>
        </authorList>
    </citation>
    <scope>NUCLEOTIDE SEQUENCE [LARGE SCALE GENOMIC DNA]</scope>
    <source>
        <strain evidence="6">C-2</strain>
    </source>
</reference>
<feature type="transmembrane region" description="Helical" evidence="2">
    <location>
        <begin position="144"/>
        <end position="167"/>
    </location>
</feature>
<dbReference type="Gene3D" id="1.20.210.10">
    <property type="entry name" value="Cytochrome c oxidase-like, subunit I domain"/>
    <property type="match status" value="1"/>
</dbReference>
<evidence type="ECO:0000313" key="6">
    <source>
        <dbReference type="Proteomes" id="UP000603715"/>
    </source>
</evidence>